<dbReference type="GO" id="GO:0003743">
    <property type="term" value="F:translation initiation factor activity"/>
    <property type="evidence" value="ECO:0007669"/>
    <property type="project" value="UniProtKB-KW"/>
</dbReference>
<dbReference type="GO" id="GO:0000340">
    <property type="term" value="F:RNA 7-methylguanosine cap binding"/>
    <property type="evidence" value="ECO:0007669"/>
    <property type="project" value="TreeGrafter"/>
</dbReference>
<dbReference type="SUPFAM" id="SSF55418">
    <property type="entry name" value="eIF4e-like"/>
    <property type="match status" value="1"/>
</dbReference>
<dbReference type="OrthoDB" id="590761at2759"/>
<evidence type="ECO:0000256" key="2">
    <source>
        <dbReference type="SAM" id="MobiDB-lite"/>
    </source>
</evidence>
<dbReference type="Proteomes" id="UP000019462">
    <property type="component" value="Unassembled WGS sequence"/>
</dbReference>
<dbReference type="Pfam" id="PF01652">
    <property type="entry name" value="IF4E"/>
    <property type="match status" value="1"/>
</dbReference>
<feature type="region of interest" description="Disordered" evidence="2">
    <location>
        <begin position="813"/>
        <end position="859"/>
    </location>
</feature>
<accession>W3VMK6</accession>
<keyword evidence="1" id="KW-0648">Protein biosynthesis</keyword>
<keyword evidence="1" id="KW-0396">Initiation factor</keyword>
<dbReference type="PANTHER" id="PTHR11960:SF73">
    <property type="entry name" value="TRANSLATION INITIATION FACTOR 4E, PUTATIVE-RELATED"/>
    <property type="match status" value="1"/>
</dbReference>
<dbReference type="GO" id="GO:0016281">
    <property type="term" value="C:eukaryotic translation initiation factor 4F complex"/>
    <property type="evidence" value="ECO:0007669"/>
    <property type="project" value="TreeGrafter"/>
</dbReference>
<feature type="region of interest" description="Disordered" evidence="2">
    <location>
        <begin position="740"/>
        <end position="770"/>
    </location>
</feature>
<feature type="compositionally biased region" description="Basic and acidic residues" evidence="2">
    <location>
        <begin position="1"/>
        <end position="15"/>
    </location>
</feature>
<evidence type="ECO:0000313" key="4">
    <source>
        <dbReference type="Proteomes" id="UP000019462"/>
    </source>
</evidence>
<feature type="compositionally biased region" description="Low complexity" evidence="2">
    <location>
        <begin position="740"/>
        <end position="757"/>
    </location>
</feature>
<feature type="region of interest" description="Disordered" evidence="2">
    <location>
        <begin position="1"/>
        <end position="22"/>
    </location>
</feature>
<feature type="region of interest" description="Disordered" evidence="2">
    <location>
        <begin position="443"/>
        <end position="475"/>
    </location>
</feature>
<gene>
    <name evidence="3" type="ORF">PaG_03564</name>
</gene>
<dbReference type="AlphaFoldDB" id="W3VMK6"/>
<comment type="caution">
    <text evidence="3">The sequence shown here is derived from an EMBL/GenBank/DDBJ whole genome shotgun (WGS) entry which is preliminary data.</text>
</comment>
<dbReference type="HOGENOM" id="CLU_020592_0_0_1"/>
<proteinExistence type="inferred from homology"/>
<dbReference type="PANTHER" id="PTHR11960">
    <property type="entry name" value="EUKARYOTIC TRANSLATION INITIATION FACTOR 4E RELATED"/>
    <property type="match status" value="1"/>
</dbReference>
<dbReference type="InterPro" id="IPR001040">
    <property type="entry name" value="TIF_eIF_4E"/>
</dbReference>
<dbReference type="EMBL" id="AWNI01000012">
    <property type="protein sequence ID" value="ETS62011.1"/>
    <property type="molecule type" value="Genomic_DNA"/>
</dbReference>
<dbReference type="InterPro" id="IPR023398">
    <property type="entry name" value="TIF_eIF4e-like"/>
</dbReference>
<comment type="similarity">
    <text evidence="1">Belongs to the eukaryotic initiation factor 4E family.</text>
</comment>
<keyword evidence="4" id="KW-1185">Reference proteome</keyword>
<reference evidence="3 4" key="1">
    <citation type="journal article" date="2014" name="Genome Announc.">
        <title>Genome sequence of the basidiomycetous fungus Pseudozyma aphidis DSM70725, an efficient producer of biosurfactant mannosylerythritol lipids.</title>
        <authorList>
            <person name="Lorenz S."/>
            <person name="Guenther M."/>
            <person name="Grumaz C."/>
            <person name="Rupp S."/>
            <person name="Zibek S."/>
            <person name="Sohn K."/>
        </authorList>
    </citation>
    <scope>NUCLEOTIDE SEQUENCE [LARGE SCALE GENOMIC DNA]</scope>
    <source>
        <strain evidence="4">ATCC 32657 / CBS 517.83 / DSM 70725 / JCM 10318 / NBRC 10182 / NRRL Y-7954 / St-0401</strain>
    </source>
</reference>
<keyword evidence="1" id="KW-0694">RNA-binding</keyword>
<name>W3VMK6_MOEAP</name>
<feature type="compositionally biased region" description="Polar residues" evidence="2">
    <location>
        <begin position="839"/>
        <end position="859"/>
    </location>
</feature>
<organism evidence="3 4">
    <name type="scientific">Moesziomyces aphidis</name>
    <name type="common">Pseudozyma aphidis</name>
    <dbReference type="NCBI Taxonomy" id="84754"/>
    <lineage>
        <taxon>Eukaryota</taxon>
        <taxon>Fungi</taxon>
        <taxon>Dikarya</taxon>
        <taxon>Basidiomycota</taxon>
        <taxon>Ustilaginomycotina</taxon>
        <taxon>Ustilaginomycetes</taxon>
        <taxon>Ustilaginales</taxon>
        <taxon>Ustilaginaceae</taxon>
        <taxon>Moesziomyces</taxon>
    </lineage>
</organism>
<protein>
    <submittedName>
        <fullName evidence="3">Uncharacterized protein</fullName>
    </submittedName>
</protein>
<sequence length="859" mass="91143">MPDRERDDRQAERVRMCSGGKEQQQTGSVRCSRLELFIALEIAYEHACIHASPGRDLAAVRTLLQSVEGSREERGSRMAVPWPMQHLPARPLLGQTKPSTCVARQAVRLTTSALQVTTRSGDRPGEGWRACICAFQRGLGPCKMRLETGQAGMSQKGCLARQGPTGGGIFARRGDKITGSRVVECVWARAREPELESQSSLAAARCVLHAQGSPYVSMATLLPCSLGGRAEVAKHVRCTSPRDAPPLKPRIHPSILSYRPPLATHRAASGAVVTMTSASMRRLPMRMMEHHAPQDENAMPAAGMCALQAAASVSPSRVTKSAHTRSPSKMPTLSDIAARLNLDRDAVAPTTSPAKQLLASPADAARPRLELTGRITGSPKPLQLADRKSPLIASPTKLDSDAAVCLSPTIPSSGTCSPTKRMLANGLPSLDEIRDRMSRKGLSVTAEGGSPNLPCTPPSPTKQAFDAKPSTAEPEIQPKCKVAPSKPALQLATHTAPLHKPSATVGSSSVSATQYPLQHEWTLFFDSRAGGPPTPGLGPDAPPTTPVLSTSSWEASLRTIGSYAAVETMLGCFSKLHRPSQLERHTSYHVFKDGIKPMWEDARNARGGKWTITFRQRNPALVDRTWLWLVLDLIGEELDGDDEACGAVCSVKPRGDRIALWLRDRSDTDKVNRMGRKLVALLEIGKEPGVLVEFSAHSTRDDKQEGLFSVNNAVQQLRTPTVTTFNAAAAGLPEAPHRFASASPTAFASPASPSRPAFRPPPSPGADTSSSAHFARLAGQAGSSGSAAMFGRSPTGGGGLGSLGQSLGLGLGIGVSKSPSLSPNPNEAKGSDAGAAMSWRSNRTTSPTRQSTASPSKAT</sequence>
<evidence type="ECO:0000256" key="1">
    <source>
        <dbReference type="RuleBase" id="RU004374"/>
    </source>
</evidence>
<evidence type="ECO:0000313" key="3">
    <source>
        <dbReference type="EMBL" id="ETS62011.1"/>
    </source>
</evidence>
<dbReference type="Gene3D" id="3.30.760.10">
    <property type="entry name" value="RNA Cap, Translation Initiation Factor Eif4e"/>
    <property type="match status" value="1"/>
</dbReference>